<dbReference type="Pfam" id="PF10988">
    <property type="entry name" value="DUF2807"/>
    <property type="match status" value="1"/>
</dbReference>
<proteinExistence type="predicted"/>
<feature type="signal peptide" evidence="1">
    <location>
        <begin position="1"/>
        <end position="27"/>
    </location>
</feature>
<reference evidence="4" key="1">
    <citation type="journal article" date="2019" name="Int. J. Syst. Evol. Microbiol.">
        <title>The Global Catalogue of Microorganisms (GCM) 10K type strain sequencing project: providing services to taxonomists for standard genome sequencing and annotation.</title>
        <authorList>
            <consortium name="The Broad Institute Genomics Platform"/>
            <consortium name="The Broad Institute Genome Sequencing Center for Infectious Disease"/>
            <person name="Wu L."/>
            <person name="Ma J."/>
        </authorList>
    </citation>
    <scope>NUCLEOTIDE SEQUENCE [LARGE SCALE GENOMIC DNA]</scope>
    <source>
        <strain evidence="4">KCTC 42585</strain>
    </source>
</reference>
<dbReference type="Gene3D" id="2.160.20.120">
    <property type="match status" value="1"/>
</dbReference>
<dbReference type="RefSeq" id="WP_380749380.1">
    <property type="nucleotide sequence ID" value="NZ_JBHULT010000006.1"/>
</dbReference>
<evidence type="ECO:0000259" key="2">
    <source>
        <dbReference type="Pfam" id="PF10988"/>
    </source>
</evidence>
<sequence length="229" mass="25191">MKLKNRTNRLFFITIILTAFVSLQVSAQDVVRELKDFREVKTFNGVEVIVIPSEENRIEISGHSKEKVKFDVVDYRLELRLSLDNIWSKDNTVITVYGKSIETIDANEGSIVETRGVLEGKITIIRAQEGAAVFAEVNSENVKSRAISGGKITLKGKAREQEVEINSGGHVYARDLKTQNTTVSVSTAGRGEVYASEYVKATAKLGGIVEVFGNPAEVDRKTSLGGKIL</sequence>
<evidence type="ECO:0000313" key="3">
    <source>
        <dbReference type="EMBL" id="MFD2517355.1"/>
    </source>
</evidence>
<organism evidence="3 4">
    <name type="scientific">Salinimicrobium flavum</name>
    <dbReference type="NCBI Taxonomy" id="1737065"/>
    <lineage>
        <taxon>Bacteria</taxon>
        <taxon>Pseudomonadati</taxon>
        <taxon>Bacteroidota</taxon>
        <taxon>Flavobacteriia</taxon>
        <taxon>Flavobacteriales</taxon>
        <taxon>Flavobacteriaceae</taxon>
        <taxon>Salinimicrobium</taxon>
    </lineage>
</organism>
<keyword evidence="1" id="KW-0732">Signal</keyword>
<feature type="chain" id="PRO_5045183110" evidence="1">
    <location>
        <begin position="28"/>
        <end position="229"/>
    </location>
</feature>
<dbReference type="Proteomes" id="UP001597468">
    <property type="component" value="Unassembled WGS sequence"/>
</dbReference>
<evidence type="ECO:0000313" key="4">
    <source>
        <dbReference type="Proteomes" id="UP001597468"/>
    </source>
</evidence>
<comment type="caution">
    <text evidence="3">The sequence shown here is derived from an EMBL/GenBank/DDBJ whole genome shotgun (WGS) entry which is preliminary data.</text>
</comment>
<evidence type="ECO:0000256" key="1">
    <source>
        <dbReference type="SAM" id="SignalP"/>
    </source>
</evidence>
<protein>
    <submittedName>
        <fullName evidence="3">Head GIN domain-containing protein</fullName>
    </submittedName>
</protein>
<dbReference type="InterPro" id="IPR021255">
    <property type="entry name" value="DUF2807"/>
</dbReference>
<dbReference type="EMBL" id="JBHULT010000006">
    <property type="protein sequence ID" value="MFD2517355.1"/>
    <property type="molecule type" value="Genomic_DNA"/>
</dbReference>
<keyword evidence="4" id="KW-1185">Reference proteome</keyword>
<feature type="domain" description="Putative auto-transporter adhesin head GIN" evidence="2">
    <location>
        <begin position="36"/>
        <end position="215"/>
    </location>
</feature>
<gene>
    <name evidence="3" type="ORF">ACFSTG_05570</name>
</gene>
<accession>A0ABW5IYW2</accession>
<name>A0ABW5IYW2_9FLAO</name>